<accession>A0A7C4A8L7</accession>
<evidence type="ECO:0000313" key="3">
    <source>
        <dbReference type="EMBL" id="HGG92047.1"/>
    </source>
</evidence>
<feature type="domain" description="DUF2172" evidence="1">
    <location>
        <begin position="55"/>
        <end position="147"/>
    </location>
</feature>
<dbReference type="EMBL" id="DSRP01000260">
    <property type="protein sequence ID" value="HGG92047.1"/>
    <property type="molecule type" value="Genomic_DNA"/>
</dbReference>
<organism evidence="3">
    <name type="scientific">Fundidesulfovibrio putealis</name>
    <dbReference type="NCBI Taxonomy" id="270496"/>
    <lineage>
        <taxon>Bacteria</taxon>
        <taxon>Pseudomonadati</taxon>
        <taxon>Thermodesulfobacteriota</taxon>
        <taxon>Desulfovibrionia</taxon>
        <taxon>Desulfovibrionales</taxon>
        <taxon>Desulfovibrionaceae</taxon>
        <taxon>Fundidesulfovibrio</taxon>
    </lineage>
</organism>
<gene>
    <name evidence="3" type="ORF">ENR59_03750</name>
</gene>
<proteinExistence type="predicted"/>
<feature type="domain" description="DUF4910" evidence="2">
    <location>
        <begin position="21"/>
        <end position="343"/>
    </location>
</feature>
<dbReference type="Pfam" id="PF16254">
    <property type="entry name" value="DUF4910"/>
    <property type="match status" value="1"/>
</dbReference>
<dbReference type="Gene3D" id="3.40.630.10">
    <property type="entry name" value="Zn peptidases"/>
    <property type="match status" value="1"/>
</dbReference>
<comment type="caution">
    <text evidence="3">The sequence shown here is derived from an EMBL/GenBank/DDBJ whole genome shotgun (WGS) entry which is preliminary data.</text>
</comment>
<dbReference type="SUPFAM" id="SSF53187">
    <property type="entry name" value="Zn-dependent exopeptidases"/>
    <property type="match status" value="1"/>
</dbReference>
<protein>
    <submittedName>
        <fullName evidence="3">DUF4910 domain-containing protein</fullName>
    </submittedName>
</protein>
<evidence type="ECO:0000259" key="2">
    <source>
        <dbReference type="Pfam" id="PF16254"/>
    </source>
</evidence>
<reference evidence="3" key="1">
    <citation type="journal article" date="2020" name="mSystems">
        <title>Genome- and Community-Level Interaction Insights into Carbon Utilization and Element Cycling Functions of Hydrothermarchaeota in Hydrothermal Sediment.</title>
        <authorList>
            <person name="Zhou Z."/>
            <person name="Liu Y."/>
            <person name="Xu W."/>
            <person name="Pan J."/>
            <person name="Luo Z.H."/>
            <person name="Li M."/>
        </authorList>
    </citation>
    <scope>NUCLEOTIDE SEQUENCE [LARGE SCALE GENOMIC DNA]</scope>
    <source>
        <strain evidence="3">SpSt-413</strain>
    </source>
</reference>
<name>A0A7C4A8L7_9BACT</name>
<dbReference type="AlphaFoldDB" id="A0A7C4A8L7"/>
<evidence type="ECO:0000259" key="1">
    <source>
        <dbReference type="Pfam" id="PF09940"/>
    </source>
</evidence>
<dbReference type="InterPro" id="IPR032589">
    <property type="entry name" value="DUF4910"/>
</dbReference>
<dbReference type="Gene3D" id="3.50.30.90">
    <property type="match status" value="1"/>
</dbReference>
<dbReference type="Pfam" id="PF09940">
    <property type="entry name" value="DUF2172"/>
    <property type="match status" value="1"/>
</dbReference>
<sequence length="442" mass="50583">MIDFDVFDAVLKLGIGVSQGDNRAMFDLLSRVHPLEIKRYATGREHNGWVIPHRWQVDRAVIRKDGRTLFDAAVHPMAVAGSSSSFSGRVDKARLDRHVFFSREHPDAYVFHCIFNYRPWESHWGFCIPWEIYGQWGEGEYEVDLSTRFEQDEMLVGQAFHQGSGQETVVFNAHTCHCCQANDGLSGVFAILELFKRLAGRATRHNYLAVLAPEHIGTVFYLADMPRGERQRIKQGCFVEMVGSDTPLVLQESFTGQAVIDRVARHVLSQVQPDLRVGAFRTIVGNDETVWEAPGIEVPMISVSRWPYPQYHTSRDDLSIMSPERLEETVDALEAMVDVLERDAVPTRRFEGLVALSNPRYNLYVERPDPVVEKNLSPLELRLGQVQDLLPRYLDGQWSVFEMAERFGVPFERLLAHLERFGEKGLVDMRPVESLAHYARRR</sequence>
<dbReference type="InterPro" id="IPR032610">
    <property type="entry name" value="DUF2172"/>
</dbReference>